<proteinExistence type="inferred from homology"/>
<dbReference type="PRINTS" id="PR00081">
    <property type="entry name" value="GDHRDH"/>
</dbReference>
<reference evidence="4" key="1">
    <citation type="submission" date="2022-12" db="EMBL/GenBank/DDBJ databases">
        <authorList>
            <person name="Petersen C."/>
        </authorList>
    </citation>
    <scope>NUCLEOTIDE SEQUENCE</scope>
    <source>
        <strain evidence="4">IBT 3081</strain>
    </source>
</reference>
<organism evidence="4 5">
    <name type="scientific">Penicillium concentricum</name>
    <dbReference type="NCBI Taxonomy" id="293559"/>
    <lineage>
        <taxon>Eukaryota</taxon>
        <taxon>Fungi</taxon>
        <taxon>Dikarya</taxon>
        <taxon>Ascomycota</taxon>
        <taxon>Pezizomycotina</taxon>
        <taxon>Eurotiomycetes</taxon>
        <taxon>Eurotiomycetidae</taxon>
        <taxon>Eurotiales</taxon>
        <taxon>Aspergillaceae</taxon>
        <taxon>Penicillium</taxon>
    </lineage>
</organism>
<comment type="similarity">
    <text evidence="1">Belongs to the short-chain dehydrogenases/reductases (SDR) family.</text>
</comment>
<comment type="catalytic activity">
    <reaction evidence="3">
        <text>a (3R)-hydroxyacyl-[ACP] + NADP(+) = a 3-oxoacyl-[ACP] + NADPH + H(+)</text>
        <dbReference type="Rhea" id="RHEA:17397"/>
        <dbReference type="Rhea" id="RHEA-COMP:9916"/>
        <dbReference type="Rhea" id="RHEA-COMP:9945"/>
        <dbReference type="ChEBI" id="CHEBI:15378"/>
        <dbReference type="ChEBI" id="CHEBI:57783"/>
        <dbReference type="ChEBI" id="CHEBI:58349"/>
        <dbReference type="ChEBI" id="CHEBI:78776"/>
        <dbReference type="ChEBI" id="CHEBI:78827"/>
        <dbReference type="EC" id="1.1.1.100"/>
    </reaction>
</comment>
<accession>A0A9X0B2B5</accession>
<dbReference type="PANTHER" id="PTHR42879">
    <property type="entry name" value="3-OXOACYL-(ACYL-CARRIER-PROTEIN) REDUCTASE"/>
    <property type="match status" value="1"/>
</dbReference>
<dbReference type="InterPro" id="IPR050259">
    <property type="entry name" value="SDR"/>
</dbReference>
<dbReference type="InterPro" id="IPR036291">
    <property type="entry name" value="NAD(P)-bd_dom_sf"/>
</dbReference>
<dbReference type="Gene3D" id="3.40.50.720">
    <property type="entry name" value="NAD(P)-binding Rossmann-like Domain"/>
    <property type="match status" value="1"/>
</dbReference>
<dbReference type="EC" id="1.1.1.100" evidence="2"/>
<dbReference type="InterPro" id="IPR002347">
    <property type="entry name" value="SDR_fam"/>
</dbReference>
<name>A0A9X0B2B5_9EURO</name>
<dbReference type="GO" id="GO:0004316">
    <property type="term" value="F:3-oxoacyl-[acyl-carrier-protein] reductase (NADPH) activity"/>
    <property type="evidence" value="ECO:0007669"/>
    <property type="project" value="UniProtKB-EC"/>
</dbReference>
<protein>
    <recommendedName>
        <fullName evidence="2">3-oxoacyl-[acyl-carrier-protein] reductase</fullName>
        <ecNumber evidence="2">1.1.1.100</ecNumber>
    </recommendedName>
</protein>
<gene>
    <name evidence="4" type="ORF">N7517_003521</name>
</gene>
<dbReference type="Proteomes" id="UP001147752">
    <property type="component" value="Unassembled WGS sequence"/>
</dbReference>
<dbReference type="AlphaFoldDB" id="A0A9X0B2B5"/>
<dbReference type="OrthoDB" id="498125at2759"/>
<evidence type="ECO:0000256" key="3">
    <source>
        <dbReference type="ARBA" id="ARBA00048508"/>
    </source>
</evidence>
<sequence length="248" mass="26807">MPVALVTGASQGIGHAIALRLAEDGFDLAVNDIGAQKEKLDKLRLVIESMGRRSIIVAADISVEEEVNDMISRAVEALGNLTVMVANAGIMLTKTLMDITPDEWDRVQAVWKLVPFLSERGQQMIKQGGGGKIIGACSISGFRPVFTPHPRDLRRILSNARLTSNLLQLHIRSANGPGEMWDEIDDKISNTMGIPKGQAFQHAVEQRSAMKKPSTPEDIAGCVSFLASKDSNMITGQSVIIDGGIQFC</sequence>
<evidence type="ECO:0000256" key="2">
    <source>
        <dbReference type="ARBA" id="ARBA00012948"/>
    </source>
</evidence>
<dbReference type="Pfam" id="PF00106">
    <property type="entry name" value="adh_short"/>
    <property type="match status" value="1"/>
</dbReference>
<keyword evidence="5" id="KW-1185">Reference proteome</keyword>
<dbReference type="SUPFAM" id="SSF51735">
    <property type="entry name" value="NAD(P)-binding Rossmann-fold domains"/>
    <property type="match status" value="1"/>
</dbReference>
<reference evidence="4" key="2">
    <citation type="journal article" date="2023" name="IMA Fungus">
        <title>Comparative genomic study of the Penicillium genus elucidates a diverse pangenome and 15 lateral gene transfer events.</title>
        <authorList>
            <person name="Petersen C."/>
            <person name="Sorensen T."/>
            <person name="Nielsen M.R."/>
            <person name="Sondergaard T.E."/>
            <person name="Sorensen J.L."/>
            <person name="Fitzpatrick D.A."/>
            <person name="Frisvad J.C."/>
            <person name="Nielsen K.L."/>
        </authorList>
    </citation>
    <scope>NUCLEOTIDE SEQUENCE</scope>
    <source>
        <strain evidence="4">IBT 3081</strain>
    </source>
</reference>
<comment type="caution">
    <text evidence="4">The sequence shown here is derived from an EMBL/GenBank/DDBJ whole genome shotgun (WGS) entry which is preliminary data.</text>
</comment>
<evidence type="ECO:0000313" key="5">
    <source>
        <dbReference type="Proteomes" id="UP001147752"/>
    </source>
</evidence>
<dbReference type="Pfam" id="PF13561">
    <property type="entry name" value="adh_short_C2"/>
    <property type="match status" value="1"/>
</dbReference>
<evidence type="ECO:0000313" key="4">
    <source>
        <dbReference type="EMBL" id="KAJ5385610.1"/>
    </source>
</evidence>
<dbReference type="GeneID" id="81460434"/>
<dbReference type="EMBL" id="JAPZBT010000001">
    <property type="protein sequence ID" value="KAJ5385610.1"/>
    <property type="molecule type" value="Genomic_DNA"/>
</dbReference>
<evidence type="ECO:0000256" key="1">
    <source>
        <dbReference type="ARBA" id="ARBA00006484"/>
    </source>
</evidence>
<dbReference type="RefSeq" id="XP_056585386.1">
    <property type="nucleotide sequence ID" value="XM_056721251.1"/>
</dbReference>
<dbReference type="PANTHER" id="PTHR42879:SF2">
    <property type="entry name" value="3-OXOACYL-[ACYL-CARRIER-PROTEIN] REDUCTASE FABG"/>
    <property type="match status" value="1"/>
</dbReference>